<evidence type="ECO:0000256" key="1">
    <source>
        <dbReference type="ARBA" id="ARBA00022670"/>
    </source>
</evidence>
<protein>
    <submittedName>
        <fullName evidence="10">Peptidase M12A domain-containing protein</fullName>
    </submittedName>
</protein>
<evidence type="ECO:0000256" key="7">
    <source>
        <dbReference type="PROSITE-ProRule" id="PRU01211"/>
    </source>
</evidence>
<evidence type="ECO:0000256" key="6">
    <source>
        <dbReference type="ARBA" id="ARBA00023157"/>
    </source>
</evidence>
<dbReference type="Proteomes" id="UP000887561">
    <property type="component" value="Unplaced"/>
</dbReference>
<evidence type="ECO:0000313" key="10">
    <source>
        <dbReference type="WBParaSite" id="scaffold438_cov287.g1076"/>
    </source>
</evidence>
<reference evidence="10" key="1">
    <citation type="submission" date="2022-11" db="UniProtKB">
        <authorList>
            <consortium name="WormBaseParasite"/>
        </authorList>
    </citation>
    <scope>IDENTIFICATION</scope>
</reference>
<keyword evidence="6" id="KW-1015">Disulfide bond</keyword>
<dbReference type="PROSITE" id="PS51864">
    <property type="entry name" value="ASTACIN"/>
    <property type="match status" value="2"/>
</dbReference>
<evidence type="ECO:0000256" key="3">
    <source>
        <dbReference type="ARBA" id="ARBA00022801"/>
    </source>
</evidence>
<feature type="domain" description="Peptidase M12A" evidence="8">
    <location>
        <begin position="174"/>
        <end position="221"/>
    </location>
</feature>
<evidence type="ECO:0000256" key="5">
    <source>
        <dbReference type="ARBA" id="ARBA00023049"/>
    </source>
</evidence>
<keyword evidence="4" id="KW-0862">Zinc</keyword>
<dbReference type="SMART" id="SM00235">
    <property type="entry name" value="ZnMc"/>
    <property type="match status" value="1"/>
</dbReference>
<dbReference type="Gene3D" id="3.40.390.10">
    <property type="entry name" value="Collagenase (Catalytic Domain)"/>
    <property type="match status" value="2"/>
</dbReference>
<keyword evidence="5" id="KW-0482">Metalloprotease</keyword>
<feature type="domain" description="Peptidase M12A" evidence="8">
    <location>
        <begin position="110"/>
        <end position="173"/>
    </location>
</feature>
<dbReference type="WBParaSite" id="scaffold438_cov287.g1076">
    <property type="protein sequence ID" value="scaffold438_cov287.g1076"/>
    <property type="gene ID" value="scaffold438_cov287.g1076"/>
</dbReference>
<dbReference type="AlphaFoldDB" id="A0A915MP66"/>
<keyword evidence="3" id="KW-0378">Hydrolase</keyword>
<dbReference type="InterPro" id="IPR006026">
    <property type="entry name" value="Peptidase_Metallo"/>
</dbReference>
<dbReference type="InterPro" id="IPR024079">
    <property type="entry name" value="MetalloPept_cat_dom_sf"/>
</dbReference>
<evidence type="ECO:0000313" key="9">
    <source>
        <dbReference type="Proteomes" id="UP000887561"/>
    </source>
</evidence>
<keyword evidence="9" id="KW-1185">Reference proteome</keyword>
<accession>A0A915MP66</accession>
<keyword evidence="2" id="KW-0479">Metal-binding</keyword>
<evidence type="ECO:0000256" key="4">
    <source>
        <dbReference type="ARBA" id="ARBA00022833"/>
    </source>
</evidence>
<dbReference type="InterPro" id="IPR001506">
    <property type="entry name" value="Peptidase_M12A"/>
</dbReference>
<evidence type="ECO:0000256" key="2">
    <source>
        <dbReference type="ARBA" id="ARBA00022723"/>
    </source>
</evidence>
<keyword evidence="1" id="KW-0645">Protease</keyword>
<evidence type="ECO:0000259" key="8">
    <source>
        <dbReference type="PROSITE" id="PS51864"/>
    </source>
</evidence>
<dbReference type="GO" id="GO:0008270">
    <property type="term" value="F:zinc ion binding"/>
    <property type="evidence" value="ECO:0007669"/>
    <property type="project" value="InterPro"/>
</dbReference>
<dbReference type="Pfam" id="PF01400">
    <property type="entry name" value="Astacin"/>
    <property type="match status" value="2"/>
</dbReference>
<dbReference type="PANTHER" id="PTHR10127:SF780">
    <property type="entry name" value="METALLOENDOPEPTIDASE"/>
    <property type="match status" value="1"/>
</dbReference>
<dbReference type="GO" id="GO:0004222">
    <property type="term" value="F:metalloendopeptidase activity"/>
    <property type="evidence" value="ECO:0007669"/>
    <property type="project" value="InterPro"/>
</dbReference>
<dbReference type="SUPFAM" id="SSF55486">
    <property type="entry name" value="Metalloproteases ('zincins'), catalytic domain"/>
    <property type="match status" value="1"/>
</dbReference>
<proteinExistence type="predicted"/>
<comment type="caution">
    <text evidence="7">Lacks conserved residue(s) required for the propagation of feature annotation.</text>
</comment>
<dbReference type="PANTHER" id="PTHR10127">
    <property type="entry name" value="DISCOIDIN, CUB, EGF, LAMININ , AND ZINC METALLOPROTEASE DOMAIN CONTAINING"/>
    <property type="match status" value="1"/>
</dbReference>
<sequence length="348" mass="40113">MFPFLNYLINSPLLSPNRLLFLFIIQRVLAQQQQFSLYSRHDIVDKTVKAAETFLSAQDLENMPEREVDLRELGIRVETDPTLGTRNRGDIAEIPPSLRPQFDANGLARNSIRQPYRRWPRNEIPYALSSQYGAYSRSVIAKAMDEYHSKTCVRFVPRDLRRHRDYVYIHPDGIMHYGAYAFSANGKRTIVPRRAGSHKMGQRIAFSEIDLRKINKLYQCDMLNTRRNSLNTVSSNRPLAQEMSSSLIIGGEEADNECEDKNWRCIFWSLPIFKYCAKWEKLRTEICPFSCGQCPKAKAEEEINPQSRITEETDCKDESSVCESLSLEHCPGLTGMLFCKRTCGTCEE</sequence>
<dbReference type="GO" id="GO:0006508">
    <property type="term" value="P:proteolysis"/>
    <property type="evidence" value="ECO:0007669"/>
    <property type="project" value="UniProtKB-KW"/>
</dbReference>
<name>A0A915MP66_MELJA</name>
<organism evidence="9 10">
    <name type="scientific">Meloidogyne javanica</name>
    <name type="common">Root-knot nematode worm</name>
    <dbReference type="NCBI Taxonomy" id="6303"/>
    <lineage>
        <taxon>Eukaryota</taxon>
        <taxon>Metazoa</taxon>
        <taxon>Ecdysozoa</taxon>
        <taxon>Nematoda</taxon>
        <taxon>Chromadorea</taxon>
        <taxon>Rhabditida</taxon>
        <taxon>Tylenchina</taxon>
        <taxon>Tylenchomorpha</taxon>
        <taxon>Tylenchoidea</taxon>
        <taxon>Meloidogynidae</taxon>
        <taxon>Meloidogyninae</taxon>
        <taxon>Meloidogyne</taxon>
        <taxon>Meloidogyne incognita group</taxon>
    </lineage>
</organism>